<keyword evidence="3 5" id="KW-0863">Zinc-finger</keyword>
<dbReference type="PROSITE" id="PS00028">
    <property type="entry name" value="ZINC_FINGER_C2H2_1"/>
    <property type="match status" value="4"/>
</dbReference>
<reference evidence="7 8" key="1">
    <citation type="submission" date="2023-11" db="EMBL/GenBank/DDBJ databases">
        <authorList>
            <person name="Hedman E."/>
            <person name="Englund M."/>
            <person name="Stromberg M."/>
            <person name="Nyberg Akerstrom W."/>
            <person name="Nylinder S."/>
            <person name="Jareborg N."/>
            <person name="Kallberg Y."/>
            <person name="Kronander E."/>
        </authorList>
    </citation>
    <scope>NUCLEOTIDE SEQUENCE [LARGE SCALE GENOMIC DNA]</scope>
</reference>
<dbReference type="GO" id="GO:0008270">
    <property type="term" value="F:zinc ion binding"/>
    <property type="evidence" value="ECO:0007669"/>
    <property type="project" value="UniProtKB-KW"/>
</dbReference>
<feature type="domain" description="C2H2-type" evidence="6">
    <location>
        <begin position="357"/>
        <end position="384"/>
    </location>
</feature>
<gene>
    <name evidence="7" type="ORF">PARMNEM_LOCUS12466</name>
</gene>
<keyword evidence="4" id="KW-0862">Zinc</keyword>
<dbReference type="Gene3D" id="3.30.160.60">
    <property type="entry name" value="Classic Zinc Finger"/>
    <property type="match status" value="3"/>
</dbReference>
<feature type="domain" description="C2H2-type" evidence="6">
    <location>
        <begin position="413"/>
        <end position="443"/>
    </location>
</feature>
<evidence type="ECO:0000259" key="6">
    <source>
        <dbReference type="PROSITE" id="PS50157"/>
    </source>
</evidence>
<evidence type="ECO:0000256" key="3">
    <source>
        <dbReference type="ARBA" id="ARBA00022771"/>
    </source>
</evidence>
<dbReference type="InterPro" id="IPR036236">
    <property type="entry name" value="Znf_C2H2_sf"/>
</dbReference>
<dbReference type="SUPFAM" id="SSF57667">
    <property type="entry name" value="beta-beta-alpha zinc fingers"/>
    <property type="match status" value="3"/>
</dbReference>
<evidence type="ECO:0000313" key="8">
    <source>
        <dbReference type="Proteomes" id="UP001314205"/>
    </source>
</evidence>
<sequence length="445" mass="51967">MRYIVCQACLRIGDNVSPMSPKDIEWYQRLINEVSKGTEMFMCIFCTSLLRKLSRFIEQCRKAYMLLNQIGNQGPKLLPSHLNINHNIRPSPTRTYYLGPDRVEDVDLDLKVEDDPVFDSNDTYITEDEDDVPLVLFCGDNAESAVGSFDNVNVKKESLEDVPVIKEEDNLKTESDVKLEEIKGSDGKLDKIKLKKPKKVIREGFTSRMVQETNEYIVIKLTKEQVLEEMKERLKSEKYLRAPFKCEKCVKGFNFEDVLESHMEKHSPKNGPLQCELCSQHCPTQVSLRGHMKSHTTRYKCKICGYIRLSRQHVLEHYTIVHSNASAAYSCEQCVFTTNKRTVMQRHVRLHNRTERHACHKCGKLYKSLESLRVHTMRHDNTKRFQCDQCNLSFVYPTLLQKHVQSVHIRRDYYCVECDIKFKSMDTLKLHFKRAKKHRESSSVK</sequence>
<organism evidence="7 8">
    <name type="scientific">Parnassius mnemosyne</name>
    <name type="common">clouded apollo</name>
    <dbReference type="NCBI Taxonomy" id="213953"/>
    <lineage>
        <taxon>Eukaryota</taxon>
        <taxon>Metazoa</taxon>
        <taxon>Ecdysozoa</taxon>
        <taxon>Arthropoda</taxon>
        <taxon>Hexapoda</taxon>
        <taxon>Insecta</taxon>
        <taxon>Pterygota</taxon>
        <taxon>Neoptera</taxon>
        <taxon>Endopterygota</taxon>
        <taxon>Lepidoptera</taxon>
        <taxon>Glossata</taxon>
        <taxon>Ditrysia</taxon>
        <taxon>Papilionoidea</taxon>
        <taxon>Papilionidae</taxon>
        <taxon>Parnassiinae</taxon>
        <taxon>Parnassini</taxon>
        <taxon>Parnassius</taxon>
        <taxon>Driopa</taxon>
    </lineage>
</organism>
<name>A0AAV1LB46_9NEOP</name>
<accession>A0AAV1LB46</accession>
<protein>
    <recommendedName>
        <fullName evidence="6">C2H2-type domain-containing protein</fullName>
    </recommendedName>
</protein>
<feature type="domain" description="C2H2-type" evidence="6">
    <location>
        <begin position="329"/>
        <end position="356"/>
    </location>
</feature>
<feature type="domain" description="C2H2-type" evidence="6">
    <location>
        <begin position="299"/>
        <end position="327"/>
    </location>
</feature>
<dbReference type="Proteomes" id="UP001314205">
    <property type="component" value="Unassembled WGS sequence"/>
</dbReference>
<evidence type="ECO:0000256" key="2">
    <source>
        <dbReference type="ARBA" id="ARBA00022737"/>
    </source>
</evidence>
<evidence type="ECO:0000256" key="4">
    <source>
        <dbReference type="ARBA" id="ARBA00022833"/>
    </source>
</evidence>
<dbReference type="EMBL" id="CAVLGL010000087">
    <property type="protein sequence ID" value="CAK1592528.1"/>
    <property type="molecule type" value="Genomic_DNA"/>
</dbReference>
<comment type="caution">
    <text evidence="7">The sequence shown here is derived from an EMBL/GenBank/DDBJ whole genome shotgun (WGS) entry which is preliminary data.</text>
</comment>
<dbReference type="PANTHER" id="PTHR24379">
    <property type="entry name" value="KRAB AND ZINC FINGER DOMAIN-CONTAINING"/>
    <property type="match status" value="1"/>
</dbReference>
<evidence type="ECO:0000256" key="5">
    <source>
        <dbReference type="PROSITE-ProRule" id="PRU00042"/>
    </source>
</evidence>
<keyword evidence="8" id="KW-1185">Reference proteome</keyword>
<dbReference type="AlphaFoldDB" id="A0AAV1LB46"/>
<dbReference type="SMART" id="SM00355">
    <property type="entry name" value="ZnF_C2H2"/>
    <property type="match status" value="7"/>
</dbReference>
<keyword evidence="1" id="KW-0479">Metal-binding</keyword>
<feature type="domain" description="C2H2-type" evidence="6">
    <location>
        <begin position="244"/>
        <end position="271"/>
    </location>
</feature>
<feature type="domain" description="C2H2-type" evidence="6">
    <location>
        <begin position="385"/>
        <end position="413"/>
    </location>
</feature>
<proteinExistence type="predicted"/>
<dbReference type="PROSITE" id="PS50157">
    <property type="entry name" value="ZINC_FINGER_C2H2_2"/>
    <property type="match status" value="6"/>
</dbReference>
<evidence type="ECO:0000256" key="1">
    <source>
        <dbReference type="ARBA" id="ARBA00022723"/>
    </source>
</evidence>
<evidence type="ECO:0000313" key="7">
    <source>
        <dbReference type="EMBL" id="CAK1592528.1"/>
    </source>
</evidence>
<dbReference type="Pfam" id="PF00096">
    <property type="entry name" value="zf-C2H2"/>
    <property type="match status" value="1"/>
</dbReference>
<dbReference type="InterPro" id="IPR013087">
    <property type="entry name" value="Znf_C2H2_type"/>
</dbReference>
<dbReference type="PANTHER" id="PTHR24379:SF121">
    <property type="entry name" value="C2H2-TYPE DOMAIN-CONTAINING PROTEIN"/>
    <property type="match status" value="1"/>
</dbReference>
<keyword evidence="2" id="KW-0677">Repeat</keyword>